<keyword evidence="3" id="KW-1185">Reference proteome</keyword>
<reference evidence="2 3" key="1">
    <citation type="submission" date="2024-09" db="EMBL/GenBank/DDBJ databases">
        <title>A chromosome-level genome assembly of Gray's grenadier anchovy, Coilia grayii.</title>
        <authorList>
            <person name="Fu Z."/>
        </authorList>
    </citation>
    <scope>NUCLEOTIDE SEQUENCE [LARGE SCALE GENOMIC DNA]</scope>
    <source>
        <strain evidence="2">G4</strain>
        <tissue evidence="2">Muscle</tissue>
    </source>
</reference>
<evidence type="ECO:0000256" key="1">
    <source>
        <dbReference type="SAM" id="MobiDB-lite"/>
    </source>
</evidence>
<name>A0ABD1JWD2_9TELE</name>
<evidence type="ECO:0000313" key="2">
    <source>
        <dbReference type="EMBL" id="KAL2091159.1"/>
    </source>
</evidence>
<dbReference type="AlphaFoldDB" id="A0ABD1JWD2"/>
<feature type="region of interest" description="Disordered" evidence="1">
    <location>
        <begin position="135"/>
        <end position="156"/>
    </location>
</feature>
<comment type="caution">
    <text evidence="2">The sequence shown here is derived from an EMBL/GenBank/DDBJ whole genome shotgun (WGS) entry which is preliminary data.</text>
</comment>
<feature type="region of interest" description="Disordered" evidence="1">
    <location>
        <begin position="174"/>
        <end position="250"/>
    </location>
</feature>
<proteinExistence type="predicted"/>
<dbReference type="EMBL" id="JBHFQA010000011">
    <property type="protein sequence ID" value="KAL2091159.1"/>
    <property type="molecule type" value="Genomic_DNA"/>
</dbReference>
<accession>A0ABD1JWD2</accession>
<dbReference type="Proteomes" id="UP001591681">
    <property type="component" value="Unassembled WGS sequence"/>
</dbReference>
<feature type="compositionally biased region" description="Low complexity" evidence="1">
    <location>
        <begin position="210"/>
        <end position="226"/>
    </location>
</feature>
<feature type="compositionally biased region" description="Pro residues" evidence="1">
    <location>
        <begin position="227"/>
        <end position="241"/>
    </location>
</feature>
<protein>
    <submittedName>
        <fullName evidence="2">Uncharacterized protein</fullName>
    </submittedName>
</protein>
<evidence type="ECO:0000313" key="3">
    <source>
        <dbReference type="Proteomes" id="UP001591681"/>
    </source>
</evidence>
<feature type="compositionally biased region" description="Low complexity" evidence="1">
    <location>
        <begin position="184"/>
        <end position="195"/>
    </location>
</feature>
<sequence length="315" mass="34661">MGYSQEVGYTAGIHTWNIPERVVGGVGGPGVLGWGLLPRRRLLLLLLWPANDCDDEDRWHGVSDASVAAVTVLLRTCRLFLKATTAVDSEAPPPAPPSGVGGERCREWSAEDTQINLCTFTTNSAPPVLGLDCAPAAAARPPRPPSSRPPTAAAGPVAMASRIGLRLQLMREQLQQEEQRERQAQQQQQQQQAHASHTHAHTPHTHAQHTHTQQQAAMLYPQHQQQPHPPQQRMPGPPAPTPAINTPATHLQGPMQVPIEVLKAHETQRQEEVVMMRRWGVGDDEELREQEEECGSVGTFVDLRLMSLQFVLSKH</sequence>
<gene>
    <name evidence="2" type="ORF">ACEWY4_013422</name>
</gene>
<organism evidence="2 3">
    <name type="scientific">Coilia grayii</name>
    <name type="common">Gray's grenadier anchovy</name>
    <dbReference type="NCBI Taxonomy" id="363190"/>
    <lineage>
        <taxon>Eukaryota</taxon>
        <taxon>Metazoa</taxon>
        <taxon>Chordata</taxon>
        <taxon>Craniata</taxon>
        <taxon>Vertebrata</taxon>
        <taxon>Euteleostomi</taxon>
        <taxon>Actinopterygii</taxon>
        <taxon>Neopterygii</taxon>
        <taxon>Teleostei</taxon>
        <taxon>Clupei</taxon>
        <taxon>Clupeiformes</taxon>
        <taxon>Clupeoidei</taxon>
        <taxon>Engraulidae</taxon>
        <taxon>Coilinae</taxon>
        <taxon>Coilia</taxon>
    </lineage>
</organism>
<feature type="compositionally biased region" description="Basic residues" evidence="1">
    <location>
        <begin position="196"/>
        <end position="209"/>
    </location>
</feature>